<keyword evidence="2" id="KW-0812">Transmembrane</keyword>
<name>A0A3S4DIS9_9MICO</name>
<feature type="signal peptide" evidence="3">
    <location>
        <begin position="1"/>
        <end position="28"/>
    </location>
</feature>
<feature type="region of interest" description="Disordered" evidence="1">
    <location>
        <begin position="288"/>
        <end position="471"/>
    </location>
</feature>
<dbReference type="Proteomes" id="UP000288547">
    <property type="component" value="Unassembled WGS sequence"/>
</dbReference>
<evidence type="ECO:0000259" key="4">
    <source>
        <dbReference type="Pfam" id="PF14257"/>
    </source>
</evidence>
<reference evidence="5 6" key="1">
    <citation type="submission" date="2018-12" db="EMBL/GenBank/DDBJ databases">
        <authorList>
            <person name="Li F."/>
        </authorList>
    </citation>
    <scope>NUCLEOTIDE SEQUENCE [LARGE SCALE GENOMIC DNA]</scope>
    <source>
        <strain evidence="5 6">11W25H-1</strain>
    </source>
</reference>
<gene>
    <name evidence="5" type="ORF">ELQ90_12455</name>
</gene>
<feature type="chain" id="PRO_5038377725" evidence="3">
    <location>
        <begin position="29"/>
        <end position="471"/>
    </location>
</feature>
<dbReference type="Pfam" id="PF14257">
    <property type="entry name" value="DUF4349"/>
    <property type="match status" value="1"/>
</dbReference>
<feature type="compositionally biased region" description="Low complexity" evidence="1">
    <location>
        <begin position="25"/>
        <end position="34"/>
    </location>
</feature>
<keyword evidence="3" id="KW-0732">Signal</keyword>
<feature type="transmembrane region" description="Helical" evidence="2">
    <location>
        <begin position="255"/>
        <end position="283"/>
    </location>
</feature>
<accession>A0A3S4DIS9</accession>
<keyword evidence="2" id="KW-0472">Membrane</keyword>
<evidence type="ECO:0000313" key="6">
    <source>
        <dbReference type="Proteomes" id="UP000288547"/>
    </source>
</evidence>
<feature type="region of interest" description="Disordered" evidence="1">
    <location>
        <begin position="25"/>
        <end position="70"/>
    </location>
</feature>
<sequence length="471" mass="47431">MPRSTRTPTVLIVSAVTAFLLASCSSSGGSATDESGGGPVPEPGRVLPGEPFPNDSEPDVGAGGSDDGTDADREVVVTAWVSLSHADPIEVADEIEEIADAADGRVDQRTDSPAGAADPASASLVLRIPTNDLDGVMDEIAEAATVVSSALDRRDVTSSVTDITARIGALEASIDRLLELLDGATSTSDLISIESELTTRQAERDSLVAQQQSLVEQVAFSTVSVDIGVPEEVGGAGPGDFWGGLVLGFRSLGAFLGGALVVVGVLVPWLLLAAAVSALVWWLRRRRRGHGPRPSPRSGRPVPPSDPDTAASSRPGAAVGFDASWPTDAQQTVPPRPPLPATAPGEAASSHQSPASTPSAAPAGTGASNAAPPFGESAPASAPATAVTPQAEADADAGIGLGIDAGIDSGVDASAPPATQTSSKPPRAKTPRATTSRTSAAKPRTTKSTASRSTASKATAAENPPTPKDET</sequence>
<dbReference type="AlphaFoldDB" id="A0A3S4DIS9"/>
<dbReference type="InterPro" id="IPR025645">
    <property type="entry name" value="DUF4349"/>
</dbReference>
<evidence type="ECO:0000313" key="5">
    <source>
        <dbReference type="EMBL" id="RWZ49573.1"/>
    </source>
</evidence>
<evidence type="ECO:0000256" key="1">
    <source>
        <dbReference type="SAM" id="MobiDB-lite"/>
    </source>
</evidence>
<dbReference type="EMBL" id="RZNB01000005">
    <property type="protein sequence ID" value="RWZ49573.1"/>
    <property type="molecule type" value="Genomic_DNA"/>
</dbReference>
<proteinExistence type="predicted"/>
<feature type="compositionally biased region" description="Low complexity" evidence="1">
    <location>
        <begin position="431"/>
        <end position="461"/>
    </location>
</feature>
<protein>
    <submittedName>
        <fullName evidence="5">DUF4349 domain-containing protein</fullName>
    </submittedName>
</protein>
<dbReference type="PROSITE" id="PS51257">
    <property type="entry name" value="PROKAR_LIPOPROTEIN"/>
    <property type="match status" value="1"/>
</dbReference>
<keyword evidence="6" id="KW-1185">Reference proteome</keyword>
<evidence type="ECO:0000256" key="3">
    <source>
        <dbReference type="SAM" id="SignalP"/>
    </source>
</evidence>
<evidence type="ECO:0000256" key="2">
    <source>
        <dbReference type="SAM" id="Phobius"/>
    </source>
</evidence>
<comment type="caution">
    <text evidence="5">The sequence shown here is derived from an EMBL/GenBank/DDBJ whole genome shotgun (WGS) entry which is preliminary data.</text>
</comment>
<feature type="domain" description="DUF4349" evidence="4">
    <location>
        <begin position="73"/>
        <end position="282"/>
    </location>
</feature>
<dbReference type="OrthoDB" id="186919at2"/>
<keyword evidence="2" id="KW-1133">Transmembrane helix</keyword>
<organism evidence="5 6">
    <name type="scientific">Labedella phragmitis</name>
    <dbReference type="NCBI Taxonomy" id="2498849"/>
    <lineage>
        <taxon>Bacteria</taxon>
        <taxon>Bacillati</taxon>
        <taxon>Actinomycetota</taxon>
        <taxon>Actinomycetes</taxon>
        <taxon>Micrococcales</taxon>
        <taxon>Microbacteriaceae</taxon>
        <taxon>Labedella</taxon>
    </lineage>
</organism>
<feature type="compositionally biased region" description="Low complexity" evidence="1">
    <location>
        <begin position="342"/>
        <end position="408"/>
    </location>
</feature>